<dbReference type="Pfam" id="PF00520">
    <property type="entry name" value="Ion_trans"/>
    <property type="match status" value="1"/>
</dbReference>
<dbReference type="InterPro" id="IPR013662">
    <property type="entry name" value="RIH_assoc-dom"/>
</dbReference>
<evidence type="ECO:0000259" key="7">
    <source>
        <dbReference type="Pfam" id="PF00520"/>
    </source>
</evidence>
<dbReference type="GO" id="GO:0016020">
    <property type="term" value="C:membrane"/>
    <property type="evidence" value="ECO:0007669"/>
    <property type="project" value="UniProtKB-SubCell"/>
</dbReference>
<keyword evidence="3 6" id="KW-1133">Transmembrane helix</keyword>
<name>A0A7I8VNA3_9ANNE</name>
<dbReference type="Proteomes" id="UP000549394">
    <property type="component" value="Unassembled WGS sequence"/>
</dbReference>
<proteinExistence type="predicted"/>
<dbReference type="GO" id="GO:0006816">
    <property type="term" value="P:calcium ion transport"/>
    <property type="evidence" value="ECO:0007669"/>
    <property type="project" value="InterPro"/>
</dbReference>
<dbReference type="EMBL" id="CAJFCJ010000007">
    <property type="protein sequence ID" value="CAD5117762.1"/>
    <property type="molecule type" value="Genomic_DNA"/>
</dbReference>
<feature type="transmembrane region" description="Helical" evidence="6">
    <location>
        <begin position="763"/>
        <end position="786"/>
    </location>
</feature>
<dbReference type="Gene3D" id="1.10.287.70">
    <property type="match status" value="1"/>
</dbReference>
<evidence type="ECO:0000259" key="8">
    <source>
        <dbReference type="Pfam" id="PF08454"/>
    </source>
</evidence>
<comment type="caution">
    <text evidence="9">The sequence shown here is derived from an EMBL/GenBank/DDBJ whole genome shotgun (WGS) entry which is preliminary data.</text>
</comment>
<accession>A0A7I8VNA3</accession>
<feature type="domain" description="RyR/IP3R Homology associated" evidence="8">
    <location>
        <begin position="465"/>
        <end position="559"/>
    </location>
</feature>
<dbReference type="InterPro" id="IPR005821">
    <property type="entry name" value="Ion_trans_dom"/>
</dbReference>
<feature type="transmembrane region" description="Helical" evidence="6">
    <location>
        <begin position="826"/>
        <end position="848"/>
    </location>
</feature>
<keyword evidence="4 6" id="KW-0472">Membrane</keyword>
<dbReference type="OrthoDB" id="300855at2759"/>
<evidence type="ECO:0000256" key="6">
    <source>
        <dbReference type="SAM" id="Phobius"/>
    </source>
</evidence>
<dbReference type="Pfam" id="PF08454">
    <property type="entry name" value="RIH_assoc"/>
    <property type="match status" value="1"/>
</dbReference>
<feature type="region of interest" description="Disordered" evidence="5">
    <location>
        <begin position="1159"/>
        <end position="1211"/>
    </location>
</feature>
<dbReference type="PANTHER" id="PTHR13715:SF99">
    <property type="entry name" value="INOSITOL 1,4,5-TRISPHOSPHATE RECEPTOR-LIKE PROTEIN A"/>
    <property type="match status" value="1"/>
</dbReference>
<evidence type="ECO:0000256" key="2">
    <source>
        <dbReference type="ARBA" id="ARBA00022692"/>
    </source>
</evidence>
<evidence type="ECO:0000256" key="5">
    <source>
        <dbReference type="SAM" id="MobiDB-lite"/>
    </source>
</evidence>
<dbReference type="GO" id="GO:0005216">
    <property type="term" value="F:monoatomic ion channel activity"/>
    <property type="evidence" value="ECO:0007669"/>
    <property type="project" value="InterPro"/>
</dbReference>
<feature type="domain" description="Ion transport" evidence="7">
    <location>
        <begin position="899"/>
        <end position="1044"/>
    </location>
</feature>
<feature type="transmembrane region" description="Helical" evidence="6">
    <location>
        <begin position="888"/>
        <end position="917"/>
    </location>
</feature>
<keyword evidence="2 6" id="KW-0812">Transmembrane</keyword>
<keyword evidence="10" id="KW-1185">Reference proteome</keyword>
<protein>
    <submittedName>
        <fullName evidence="9">DgyrCDS6508</fullName>
    </submittedName>
</protein>
<feature type="transmembrane region" description="Helical" evidence="6">
    <location>
        <begin position="937"/>
        <end position="959"/>
    </location>
</feature>
<dbReference type="PANTHER" id="PTHR13715">
    <property type="entry name" value="RYANODINE RECEPTOR AND IP3 RECEPTOR"/>
    <property type="match status" value="1"/>
</dbReference>
<evidence type="ECO:0000256" key="1">
    <source>
        <dbReference type="ARBA" id="ARBA00004141"/>
    </source>
</evidence>
<dbReference type="AlphaFoldDB" id="A0A7I8VNA3"/>
<sequence>MISALPEGGDPQYNYAYASCHYLFDGVLTFLKIYFSEIYSAERRISINLVNELTQGLLKFTDAIYDCLSNKNHRDVLLSCLATVFEKSQAPNEQLAAFMDKRMVDEVQMASNDSRELYRRHYRDEQETNKLLNAFALNCKKLTEGKNTVENQLDYPSNREYTTVAGDEELPLGEEFQLLIHCFIDNSTSDWSLKFSRTSKLIDHLFISANKMKASERSQPEIERLDLRALQILRGIIHNEERKLPENWKDNPLKHKDQLDIIFKTQYELNKLGALTKTLKHLERSNEDLSREYLCFLSVLLFSGSPSTQAAFEDNFLNTREEIFFFCIKDKIQKSMITIRERRLLAAQCEEKLREQKKTATTLKMGTQKLKELPGLRESNDTTNEGSNHFEMIRFSSIKKRLSKVGPAPIEEPEVYQSTLDIFEISDEDYQKNRWKPTNDTDSLDAEQADHELISEVTNIEIKDDGHIELVLRVLAWMCDGQNRVLQNYLREQEDNIKSANLIAQTTSFLNMLYSAIDENNIDLIIQCFSTLNEFSSGNEHNHHVIYSNNIVDFVNHILRSGKYKEFGHKRTIAIRTIIGELIMSMIEENHETTKELVKEIAETLDKEILEVVAVCSYRASKGILDEEVGKVKVKKKKMTQDEKEEHLEVGFKYYFIVQRIEEILRIKAIQREIQIPYKKDAWQVYSKESESIEILKDDNLQKARFRVKDRNVLREEVQEKLKWNINRDTQSNKIRELMDWSKDIINDIYYQRKMQSFSFASFLINNWFVWNKLCVLVSLIINVIMLSTWKAAGFLGNSYDETDPTLPLPIGISDPVPVRDKWVEIVIYALGGVHNLLSLLVFVSFFLSNQIRLPTVAGLKYQIGLHNRKEKPPHQSLLEVDIFSFKLVYYTAFLAFSICGTVFYGYFFAFHLVNIVLWNPLLQRVIEAVTRNGRSLLLVALLGIFIMYMFALVAFAFLRSQMSPNSDINLFCRNLAQCTLSIIRFGFIGELTEHLRPRHADEINIQTAGPTFAYHIIFHIIITTIGLNIIFGIILDTFSELRDLKWKAEQDMRTFCFICGRQSYEFANSSTTFEHHVKEEHNLWAYIFYFIHLRETDENDLTNTELYVYNQISGGNFDFFPINRAMALTKVDIDERDAKLDDIYDIVNHLLDERRTEMSEKQKKSVRMEQKRWEDEHKQRIVGEDREQKSKKVEMDGVTVEVKRPRSERP</sequence>
<reference evidence="9 10" key="1">
    <citation type="submission" date="2020-08" db="EMBL/GenBank/DDBJ databases">
        <authorList>
            <person name="Hejnol A."/>
        </authorList>
    </citation>
    <scope>NUCLEOTIDE SEQUENCE [LARGE SCALE GENOMIC DNA]</scope>
</reference>
<organism evidence="9 10">
    <name type="scientific">Dimorphilus gyrociliatus</name>
    <dbReference type="NCBI Taxonomy" id="2664684"/>
    <lineage>
        <taxon>Eukaryota</taxon>
        <taxon>Metazoa</taxon>
        <taxon>Spiralia</taxon>
        <taxon>Lophotrochozoa</taxon>
        <taxon>Annelida</taxon>
        <taxon>Polychaeta</taxon>
        <taxon>Polychaeta incertae sedis</taxon>
        <taxon>Dinophilidae</taxon>
        <taxon>Dimorphilus</taxon>
    </lineage>
</organism>
<evidence type="ECO:0000313" key="10">
    <source>
        <dbReference type="Proteomes" id="UP000549394"/>
    </source>
</evidence>
<evidence type="ECO:0000313" key="9">
    <source>
        <dbReference type="EMBL" id="CAD5117762.1"/>
    </source>
</evidence>
<comment type="subcellular location">
    <subcellularLocation>
        <location evidence="1">Membrane</location>
        <topology evidence="1">Multi-pass membrane protein</topology>
    </subcellularLocation>
</comment>
<dbReference type="InterPro" id="IPR015925">
    <property type="entry name" value="Ryanodine_IP3_receptor"/>
</dbReference>
<gene>
    <name evidence="9" type="ORF">DGYR_LOCUS6259</name>
</gene>
<evidence type="ECO:0000256" key="3">
    <source>
        <dbReference type="ARBA" id="ARBA00022989"/>
    </source>
</evidence>
<feature type="transmembrane region" description="Helical" evidence="6">
    <location>
        <begin position="1013"/>
        <end position="1036"/>
    </location>
</feature>
<evidence type="ECO:0000256" key="4">
    <source>
        <dbReference type="ARBA" id="ARBA00023136"/>
    </source>
</evidence>